<dbReference type="Gene3D" id="3.40.720.10">
    <property type="entry name" value="Alkaline Phosphatase, subunit A"/>
    <property type="match status" value="1"/>
</dbReference>
<dbReference type="EMBL" id="JBHSXI010000021">
    <property type="protein sequence ID" value="MFC6890322.1"/>
    <property type="molecule type" value="Genomic_DNA"/>
</dbReference>
<evidence type="ECO:0000313" key="2">
    <source>
        <dbReference type="Proteomes" id="UP001596333"/>
    </source>
</evidence>
<dbReference type="AlphaFoldDB" id="A0ABD5USN5"/>
<dbReference type="Proteomes" id="UP001596333">
    <property type="component" value="Unassembled WGS sequence"/>
</dbReference>
<comment type="caution">
    <text evidence="1">The sequence shown here is derived from an EMBL/GenBank/DDBJ whole genome shotgun (WGS) entry which is preliminary data.</text>
</comment>
<protein>
    <recommendedName>
        <fullName evidence="3">Sulfatase N-terminal domain-containing protein</fullName>
    </recommendedName>
</protein>
<gene>
    <name evidence="1" type="ORF">ACFQEY_15090</name>
</gene>
<organism evidence="1 2">
    <name type="scientific">Halorubrum trueperi</name>
    <dbReference type="NCBI Taxonomy" id="2004704"/>
    <lineage>
        <taxon>Archaea</taxon>
        <taxon>Methanobacteriati</taxon>
        <taxon>Methanobacteriota</taxon>
        <taxon>Stenosarchaea group</taxon>
        <taxon>Halobacteria</taxon>
        <taxon>Halobacteriales</taxon>
        <taxon>Haloferacaceae</taxon>
        <taxon>Halorubrum</taxon>
    </lineage>
</organism>
<name>A0ABD5USN5_9EURY</name>
<reference evidence="1 2" key="1">
    <citation type="journal article" date="2019" name="Int. J. Syst. Evol. Microbiol.">
        <title>The Global Catalogue of Microorganisms (GCM) 10K type strain sequencing project: providing services to taxonomists for standard genome sequencing and annotation.</title>
        <authorList>
            <consortium name="The Broad Institute Genomics Platform"/>
            <consortium name="The Broad Institute Genome Sequencing Center for Infectious Disease"/>
            <person name="Wu L."/>
            <person name="Ma J."/>
        </authorList>
    </citation>
    <scope>NUCLEOTIDE SEQUENCE [LARGE SCALE GENOMIC DNA]</scope>
    <source>
        <strain evidence="1 2">Y73</strain>
    </source>
</reference>
<accession>A0ABD5USN5</accession>
<keyword evidence="2" id="KW-1185">Reference proteome</keyword>
<evidence type="ECO:0008006" key="3">
    <source>
        <dbReference type="Google" id="ProtNLM"/>
    </source>
</evidence>
<proteinExistence type="predicted"/>
<dbReference type="SUPFAM" id="SSF53649">
    <property type="entry name" value="Alkaline phosphatase-like"/>
    <property type="match status" value="1"/>
</dbReference>
<dbReference type="InterPro" id="IPR017850">
    <property type="entry name" value="Alkaline_phosphatase_core_sf"/>
</dbReference>
<dbReference type="RefSeq" id="WP_379770108.1">
    <property type="nucleotide sequence ID" value="NZ_JBHSXI010000021.1"/>
</dbReference>
<sequence>MKDPIRIITEVNRLINRRGNLNSHNKDGVDIFSKDWDYLILLDACRYDAFSEHVDLPGELESQTSKGSSSVEFIHGNFADRELHDVVYVTANPWFERLVDSINASVHGHIYCDFEPDNVTSAVLDAAEEYPNKRILVHYMQPHFPYLRADADKFHTGGDLQTTFRETDVTRSEMWDAYLDNLDLVTGEVTRLFKELQGRFVVSADHGELFGEREAPIPNRRYGHPRGIYVDKLVKVPWLTYESGSRRRIVAEPPVETESVADSRVTEDLRDLGYVA</sequence>
<evidence type="ECO:0000313" key="1">
    <source>
        <dbReference type="EMBL" id="MFC6890322.1"/>
    </source>
</evidence>